<dbReference type="KEGG" id="rah:Rahaq_2709"/>
<dbReference type="InterPro" id="IPR029000">
    <property type="entry name" value="Cyclophilin-like_dom_sf"/>
</dbReference>
<evidence type="ECO:0000313" key="8">
    <source>
        <dbReference type="Proteomes" id="UP001598201"/>
    </source>
</evidence>
<dbReference type="Gene3D" id="2.40.100.10">
    <property type="entry name" value="Cyclophilin-like"/>
    <property type="match status" value="1"/>
</dbReference>
<dbReference type="eggNOG" id="COG2049">
    <property type="taxonomic scope" value="Bacteria"/>
</dbReference>
<keyword evidence="3" id="KW-0067">ATP-binding</keyword>
<evidence type="ECO:0000256" key="3">
    <source>
        <dbReference type="ARBA" id="ARBA00022840"/>
    </source>
</evidence>
<gene>
    <name evidence="6" type="primary">pxpB</name>
    <name evidence="5" type="ordered locus">Rahaq_2709</name>
    <name evidence="6" type="ORF">ACFPK4_14685</name>
</gene>
<evidence type="ECO:0000313" key="5">
    <source>
        <dbReference type="EMBL" id="ADW74313.1"/>
    </source>
</evidence>
<protein>
    <submittedName>
        <fullName evidence="6">5-oxoprolinase subunit PxpB</fullName>
        <ecNumber evidence="6">3.5.2.9</ecNumber>
    </submittedName>
    <submittedName>
        <fullName evidence="5">Allophanate hydrolase subunit 1</fullName>
    </submittedName>
</protein>
<dbReference type="InterPro" id="IPR010016">
    <property type="entry name" value="PxpB"/>
</dbReference>
<evidence type="ECO:0000313" key="7">
    <source>
        <dbReference type="Proteomes" id="UP000007257"/>
    </source>
</evidence>
<dbReference type="Proteomes" id="UP000007257">
    <property type="component" value="Chromosome"/>
</dbReference>
<keyword evidence="8" id="KW-1185">Reference proteome</keyword>
<dbReference type="EMBL" id="CP002505">
    <property type="protein sequence ID" value="ADW74313.1"/>
    <property type="molecule type" value="Genomic_DNA"/>
</dbReference>
<evidence type="ECO:0000259" key="4">
    <source>
        <dbReference type="SMART" id="SM00796"/>
    </source>
</evidence>
<dbReference type="OrthoDB" id="9778567at2"/>
<dbReference type="SUPFAM" id="SSF160467">
    <property type="entry name" value="PH0987 N-terminal domain-like"/>
    <property type="match status" value="1"/>
</dbReference>
<dbReference type="PANTHER" id="PTHR34698">
    <property type="entry name" value="5-OXOPROLINASE SUBUNIT B"/>
    <property type="match status" value="1"/>
</dbReference>
<keyword evidence="1" id="KW-0547">Nucleotide-binding</keyword>
<sequence length="236" mass="25306">MITASHEAPSRASFILASQGDNIKISTIGSRAWLIEAPGDFDLPAQRRIWSLAVALRARDDIESLIPGVTNLLVLFRQTPADYDATFALLVAAWEQAQAVHPQGKLIEIPVIYGGEHATDLDAVCQHTGLSPREVIRRHSEGCYTVFSLGSAPGFGYLHGLDPSLATPRKKVPSLNMLKGTVTIGGAQTGISALTGPNGWNAIGFAELTLFDPQAENPALMAPGDSVRFLPERIEL</sequence>
<reference evidence="7" key="1">
    <citation type="submission" date="2011-01" db="EMBL/GenBank/DDBJ databases">
        <title>Complete sequence of chromosome of Rahnella sp. Y9602.</title>
        <authorList>
            <consortium name="US DOE Joint Genome Institute"/>
            <person name="Lucas S."/>
            <person name="Copeland A."/>
            <person name="Lapidus A."/>
            <person name="Cheng J.-F."/>
            <person name="Goodwin L."/>
            <person name="Pitluck S."/>
            <person name="Lu M."/>
            <person name="Detter J.C."/>
            <person name="Han C."/>
            <person name="Tapia R."/>
            <person name="Land M."/>
            <person name="Hauser L."/>
            <person name="Kyrpides N."/>
            <person name="Ivanova N."/>
            <person name="Ovchinnikova G."/>
            <person name="Pagani I."/>
            <person name="Sobecky P.A."/>
            <person name="Martinez R.J."/>
            <person name="Woyke T."/>
        </authorList>
    </citation>
    <scope>NUCLEOTIDE SEQUENCE [LARGE SCALE GENOMIC DNA]</scope>
    <source>
        <strain evidence="7">Y9602</strain>
    </source>
</reference>
<proteinExistence type="predicted"/>
<organism evidence="5 7">
    <name type="scientific">Rahnella sp. (strain Y9602)</name>
    <dbReference type="NCBI Taxonomy" id="2703885"/>
    <lineage>
        <taxon>Bacteria</taxon>
        <taxon>Pseudomonadati</taxon>
        <taxon>Pseudomonadota</taxon>
        <taxon>Gammaproteobacteria</taxon>
        <taxon>Enterobacterales</taxon>
        <taxon>Yersiniaceae</taxon>
        <taxon>Rahnella</taxon>
    </lineage>
</organism>
<accession>A0A0H3FB91</accession>
<evidence type="ECO:0000256" key="2">
    <source>
        <dbReference type="ARBA" id="ARBA00022801"/>
    </source>
</evidence>
<dbReference type="SMART" id="SM00796">
    <property type="entry name" value="AHS1"/>
    <property type="match status" value="1"/>
</dbReference>
<dbReference type="AlphaFoldDB" id="A0A0H3FB91"/>
<evidence type="ECO:0000313" key="6">
    <source>
        <dbReference type="EMBL" id="MFD3224789.1"/>
    </source>
</evidence>
<dbReference type="GO" id="GO:0005524">
    <property type="term" value="F:ATP binding"/>
    <property type="evidence" value="ECO:0007669"/>
    <property type="project" value="UniProtKB-KW"/>
</dbReference>
<dbReference type="PANTHER" id="PTHR34698:SF2">
    <property type="entry name" value="5-OXOPROLINASE SUBUNIT B"/>
    <property type="match status" value="1"/>
</dbReference>
<dbReference type="Proteomes" id="UP001598201">
    <property type="component" value="Unassembled WGS sequence"/>
</dbReference>
<dbReference type="Pfam" id="PF02682">
    <property type="entry name" value="CT_C_D"/>
    <property type="match status" value="1"/>
</dbReference>
<dbReference type="EC" id="3.5.2.9" evidence="6"/>
<dbReference type="HOGENOM" id="CLU_020207_0_0_6"/>
<dbReference type="GeneID" id="95416701"/>
<dbReference type="EMBL" id="JBHUCJ010000035">
    <property type="protein sequence ID" value="MFD3224789.1"/>
    <property type="molecule type" value="Genomic_DNA"/>
</dbReference>
<evidence type="ECO:0000256" key="1">
    <source>
        <dbReference type="ARBA" id="ARBA00022741"/>
    </source>
</evidence>
<name>A0A0H3FB91_RAHSY</name>
<reference evidence="5 7" key="2">
    <citation type="journal article" date="2012" name="J. Bacteriol.">
        <title>Complete Genome Sequence of Rahnella sp. Strain Y9602, a Gammaproteobacterium Isolate from Metal- and Radionuclide-Contaminated Soil.</title>
        <authorList>
            <person name="Martinez R.J."/>
            <person name="Bruce D."/>
            <person name="Detter C."/>
            <person name="Goodwin L.A."/>
            <person name="Han J."/>
            <person name="Han C.S."/>
            <person name="Held B."/>
            <person name="Land M.L."/>
            <person name="Mikhailova N."/>
            <person name="Nolan M."/>
            <person name="Pennacchio L."/>
            <person name="Pitluck S."/>
            <person name="Tapia R."/>
            <person name="Woyke T."/>
            <person name="Sobecky P.A."/>
        </authorList>
    </citation>
    <scope>NUCLEOTIDE SEQUENCE [LARGE SCALE GENOMIC DNA]</scope>
    <source>
        <strain evidence="5 7">Y9602</strain>
    </source>
</reference>
<dbReference type="NCBIfam" id="TIGR00370">
    <property type="entry name" value="5-oxoprolinase subunit PxpB"/>
    <property type="match status" value="1"/>
</dbReference>
<dbReference type="RefSeq" id="WP_013576012.1">
    <property type="nucleotide sequence ID" value="NC_015061.1"/>
</dbReference>
<dbReference type="SUPFAM" id="SSF50891">
    <property type="entry name" value="Cyclophilin-like"/>
    <property type="match status" value="1"/>
</dbReference>
<dbReference type="GO" id="GO:0017168">
    <property type="term" value="F:5-oxoprolinase (ATP-hydrolyzing) activity"/>
    <property type="evidence" value="ECO:0007669"/>
    <property type="project" value="UniProtKB-EC"/>
</dbReference>
<reference evidence="6 8" key="3">
    <citation type="submission" date="2024-09" db="EMBL/GenBank/DDBJ databases">
        <title>Genomes of Rahnella.</title>
        <authorList>
            <person name="Mnguni F.C."/>
            <person name="Shin G.Y."/>
            <person name="Coutinho T."/>
        </authorList>
    </citation>
    <scope>NUCLEOTIDE SEQUENCE [LARGE SCALE GENOMIC DNA]</scope>
    <source>
        <strain evidence="6 8">20WA0057</strain>
    </source>
</reference>
<keyword evidence="2 5" id="KW-0378">Hydrolase</keyword>
<feature type="domain" description="Carboxyltransferase" evidence="4">
    <location>
        <begin position="23"/>
        <end position="221"/>
    </location>
</feature>
<dbReference type="InterPro" id="IPR003833">
    <property type="entry name" value="CT_C_D"/>
</dbReference>